<dbReference type="Pfam" id="PF07949">
    <property type="entry name" value="YbbR"/>
    <property type="match status" value="3"/>
</dbReference>
<dbReference type="Gene3D" id="2.170.120.40">
    <property type="entry name" value="YbbR-like domain"/>
    <property type="match status" value="2"/>
</dbReference>
<comment type="caution">
    <text evidence="2">The sequence shown here is derived from an EMBL/GenBank/DDBJ whole genome shotgun (WGS) entry which is preliminary data.</text>
</comment>
<dbReference type="Gene3D" id="2.170.120.30">
    <property type="match status" value="2"/>
</dbReference>
<dbReference type="RefSeq" id="WP_182540515.1">
    <property type="nucleotide sequence ID" value="NZ_JACJIP010000067.1"/>
</dbReference>
<evidence type="ECO:0000313" key="3">
    <source>
        <dbReference type="Proteomes" id="UP000567067"/>
    </source>
</evidence>
<sequence>MDKWLTHNNFAKLIALIFSVILWAMVHIDSGTPVASTTAIEKTKVIDNVQIQVTGFDSDKYVLYELEPDKVRLEVKGKRTNITTNFSDYKVKLDLGNVGPGTITLPLTYEGPSGVQLISMEPSIIKVTIEAKATKEVPVTIMTTGTPKNGLELGTPVIAGKSAVQVTLPESELDDLQKVQGTMDVNGLSDSIKGKAVKLTAYDKQGNKMENAEISPNTVDVDIPLNKMYKNVPIEIRHTGQLPEGYVLTVLSTEVEGVAVYGSKEALEGINSYPITIDLSRFNGATETKFSVDLTPPEGFEKIEPSSVQVSAQVVHGGKKLIDSIPVTFTEQGQDFTAEFIQPADGTVSLTVLGADDIIGKIKPEDIKVTASLAQLAAGKHTIPVTVTLPDNVKLAEPDQSKEIVVELTEKANPATTLPEVEPEPTTEDEPAPANGEHGNAATNANNTGG</sequence>
<organism evidence="2 3">
    <name type="scientific">Fontibacillus solani</name>
    <dbReference type="NCBI Taxonomy" id="1572857"/>
    <lineage>
        <taxon>Bacteria</taxon>
        <taxon>Bacillati</taxon>
        <taxon>Bacillota</taxon>
        <taxon>Bacilli</taxon>
        <taxon>Bacillales</taxon>
        <taxon>Paenibacillaceae</taxon>
        <taxon>Fontibacillus</taxon>
    </lineage>
</organism>
<dbReference type="PANTHER" id="PTHR37804">
    <property type="entry name" value="CDAA REGULATORY PROTEIN CDAR"/>
    <property type="match status" value="1"/>
</dbReference>
<name>A0A7W3SYZ4_9BACL</name>
<feature type="compositionally biased region" description="Acidic residues" evidence="1">
    <location>
        <begin position="421"/>
        <end position="431"/>
    </location>
</feature>
<dbReference type="Proteomes" id="UP000567067">
    <property type="component" value="Unassembled WGS sequence"/>
</dbReference>
<gene>
    <name evidence="2" type="ORF">FHR92_005256</name>
</gene>
<keyword evidence="3" id="KW-1185">Reference proteome</keyword>
<feature type="compositionally biased region" description="Low complexity" evidence="1">
    <location>
        <begin position="432"/>
        <end position="450"/>
    </location>
</feature>
<feature type="region of interest" description="Disordered" evidence="1">
    <location>
        <begin position="410"/>
        <end position="450"/>
    </location>
</feature>
<dbReference type="PANTHER" id="PTHR37804:SF1">
    <property type="entry name" value="CDAA REGULATORY PROTEIN CDAR"/>
    <property type="match status" value="1"/>
</dbReference>
<dbReference type="AlphaFoldDB" id="A0A7W3SYZ4"/>
<protein>
    <submittedName>
        <fullName evidence="2">YbbR domain-containing protein</fullName>
    </submittedName>
</protein>
<proteinExistence type="predicted"/>
<evidence type="ECO:0000313" key="2">
    <source>
        <dbReference type="EMBL" id="MBA9088738.1"/>
    </source>
</evidence>
<dbReference type="InterPro" id="IPR053154">
    <property type="entry name" value="c-di-AMP_regulator"/>
</dbReference>
<accession>A0A7W3SYZ4</accession>
<dbReference type="EMBL" id="JACJIP010000067">
    <property type="protein sequence ID" value="MBA9088738.1"/>
    <property type="molecule type" value="Genomic_DNA"/>
</dbReference>
<reference evidence="2 3" key="1">
    <citation type="submission" date="2020-08" db="EMBL/GenBank/DDBJ databases">
        <title>Genomic Encyclopedia of Type Strains, Phase III (KMG-III): the genomes of soil and plant-associated and newly described type strains.</title>
        <authorList>
            <person name="Whitman W."/>
        </authorList>
    </citation>
    <scope>NUCLEOTIDE SEQUENCE [LARGE SCALE GENOMIC DNA]</scope>
    <source>
        <strain evidence="2 3">CECT 8693</strain>
    </source>
</reference>
<dbReference type="InterPro" id="IPR012505">
    <property type="entry name" value="YbbR"/>
</dbReference>
<evidence type="ECO:0000256" key="1">
    <source>
        <dbReference type="SAM" id="MobiDB-lite"/>
    </source>
</evidence>